<evidence type="ECO:0000259" key="9">
    <source>
        <dbReference type="PROSITE" id="PS51074"/>
    </source>
</evidence>
<dbReference type="Gene3D" id="3.10.660.10">
    <property type="entry name" value="DPH Zinc finger"/>
    <property type="match status" value="1"/>
</dbReference>
<evidence type="ECO:0000313" key="10">
    <source>
        <dbReference type="EMBL" id="KAF4126327.1"/>
    </source>
</evidence>
<dbReference type="Proteomes" id="UP000749293">
    <property type="component" value="Unassembled WGS sequence"/>
</dbReference>
<evidence type="ECO:0000256" key="2">
    <source>
        <dbReference type="ARBA" id="ARBA00005156"/>
    </source>
</evidence>
<dbReference type="OrthoDB" id="66964at2759"/>
<dbReference type="EMBL" id="JAANYQ010000001">
    <property type="protein sequence ID" value="KAF4126327.1"/>
    <property type="molecule type" value="Genomic_DNA"/>
</dbReference>
<dbReference type="RefSeq" id="XP_035324979.1">
    <property type="nucleotide sequence ID" value="XM_035462049.1"/>
</dbReference>
<keyword evidence="4" id="KW-0408">Iron</keyword>
<dbReference type="Pfam" id="PF05207">
    <property type="entry name" value="Zn_ribbon_CSL"/>
    <property type="match status" value="1"/>
</dbReference>
<evidence type="ECO:0000256" key="8">
    <source>
        <dbReference type="ARBA" id="ARBA00048125"/>
    </source>
</evidence>
<evidence type="ECO:0000256" key="3">
    <source>
        <dbReference type="ARBA" id="ARBA00022723"/>
    </source>
</evidence>
<proteinExistence type="inferred from homology"/>
<evidence type="ECO:0000313" key="11">
    <source>
        <dbReference type="Proteomes" id="UP000749293"/>
    </source>
</evidence>
<evidence type="ECO:0000256" key="5">
    <source>
        <dbReference type="ARBA" id="ARBA00024032"/>
    </source>
</evidence>
<evidence type="ECO:0000256" key="4">
    <source>
        <dbReference type="ARBA" id="ARBA00023004"/>
    </source>
</evidence>
<organism evidence="10 11">
    <name type="scientific">Geosmithia morbida</name>
    <dbReference type="NCBI Taxonomy" id="1094350"/>
    <lineage>
        <taxon>Eukaryota</taxon>
        <taxon>Fungi</taxon>
        <taxon>Dikarya</taxon>
        <taxon>Ascomycota</taxon>
        <taxon>Pezizomycotina</taxon>
        <taxon>Sordariomycetes</taxon>
        <taxon>Hypocreomycetidae</taxon>
        <taxon>Hypocreales</taxon>
        <taxon>Bionectriaceae</taxon>
        <taxon>Geosmithia</taxon>
    </lineage>
</organism>
<gene>
    <name evidence="10" type="ORF">GMORB2_0063</name>
</gene>
<feature type="domain" description="DPH-type MB" evidence="9">
    <location>
        <begin position="8"/>
        <end position="64"/>
    </location>
</feature>
<dbReference type="FunFam" id="3.10.660.10:FF:000001">
    <property type="entry name" value="Diphthamide biosynthesis 3"/>
    <property type="match status" value="1"/>
</dbReference>
<comment type="similarity">
    <text evidence="5">Belongs to the DPH3 family.</text>
</comment>
<sequence length="161" mass="17738">MSDDGLSIYDEIEIEDMTFDEALQLYNYPCPCGDKFQIALEDLRDEQDIAVCPSCSLMIRVIFDLDDLPEPPSGGGSTTQVPIAAGRHVCARLRMGLEPPCQEPCAGVDGRALQRTLSKSCGASSERDACQLRDEGPSRDMTEAPPAAAYFWWYRKTGKLP</sequence>
<dbReference type="AlphaFoldDB" id="A0A9P4Z1C6"/>
<dbReference type="GeneID" id="55966293"/>
<keyword evidence="3" id="KW-0479">Metal-binding</keyword>
<evidence type="ECO:0000256" key="6">
    <source>
        <dbReference type="ARBA" id="ARBA00036267"/>
    </source>
</evidence>
<evidence type="ECO:0000256" key="1">
    <source>
        <dbReference type="ARBA" id="ARBA00001954"/>
    </source>
</evidence>
<name>A0A9P4Z1C6_9HYPO</name>
<comment type="catalytic activity">
    <reaction evidence="6">
        <text>[3Fe-4S](1+)-[protein] + Fe(2+)-[Dph3] = [3Fe-4S](0)-[protein] + Fe(3+)-[Dph3]</text>
        <dbReference type="Rhea" id="RHEA:71235"/>
        <dbReference type="Rhea" id="RHEA-COMP:17996"/>
        <dbReference type="Rhea" id="RHEA-COMP:17997"/>
        <dbReference type="Rhea" id="RHEA-COMP:18002"/>
        <dbReference type="Rhea" id="RHEA-COMP:18003"/>
        <dbReference type="ChEBI" id="CHEBI:29033"/>
        <dbReference type="ChEBI" id="CHEBI:29034"/>
        <dbReference type="ChEBI" id="CHEBI:33751"/>
        <dbReference type="ChEBI" id="CHEBI:47402"/>
        <dbReference type="ChEBI" id="CHEBI:83228"/>
    </reaction>
</comment>
<dbReference type="PROSITE" id="PS51074">
    <property type="entry name" value="DPH_MB"/>
    <property type="match status" value="1"/>
</dbReference>
<comment type="caution">
    <text evidence="10">The sequence shown here is derived from an EMBL/GenBank/DDBJ whole genome shotgun (WGS) entry which is preliminary data.</text>
</comment>
<keyword evidence="11" id="KW-1185">Reference proteome</keyword>
<dbReference type="PANTHER" id="PTHR21454:SF31">
    <property type="entry name" value="DIPHTHAMIDE BIOSYNTHESIS PROTEIN 3"/>
    <property type="match status" value="1"/>
</dbReference>
<dbReference type="InterPro" id="IPR036671">
    <property type="entry name" value="DPH_MB_sf"/>
</dbReference>
<accession>A0A9P4Z1C6</accession>
<dbReference type="PANTHER" id="PTHR21454">
    <property type="entry name" value="DPH3 HOMOLOG-RELATED"/>
    <property type="match status" value="1"/>
</dbReference>
<dbReference type="SUPFAM" id="SSF144217">
    <property type="entry name" value="CSL zinc finger"/>
    <property type="match status" value="1"/>
</dbReference>
<evidence type="ECO:0000256" key="7">
    <source>
        <dbReference type="ARBA" id="ARBA00041070"/>
    </source>
</evidence>
<comment type="cofactor">
    <cofactor evidence="1">
        <name>Fe(2+)</name>
        <dbReference type="ChEBI" id="CHEBI:29033"/>
    </cofactor>
</comment>
<comment type="catalytic activity">
    <reaction evidence="8">
        <text>2 [3Fe-4S](0)-[protein] + 2 Fe(2+)-[Dph3] + NADH = 2 [4Fe-4S](1+)-[protein] + 2 [Dph3] + NAD(+) + H(+)</text>
        <dbReference type="Rhea" id="RHEA:71239"/>
        <dbReference type="Rhea" id="RHEA-COMP:17997"/>
        <dbReference type="Rhea" id="RHEA-COMP:17998"/>
        <dbReference type="Rhea" id="RHEA-COMP:18001"/>
        <dbReference type="Rhea" id="RHEA-COMP:18002"/>
        <dbReference type="ChEBI" id="CHEBI:15378"/>
        <dbReference type="ChEBI" id="CHEBI:29033"/>
        <dbReference type="ChEBI" id="CHEBI:33723"/>
        <dbReference type="ChEBI" id="CHEBI:47402"/>
        <dbReference type="ChEBI" id="CHEBI:57540"/>
        <dbReference type="ChEBI" id="CHEBI:57945"/>
        <dbReference type="ChEBI" id="CHEBI:83228"/>
    </reaction>
</comment>
<reference evidence="10" key="1">
    <citation type="submission" date="2020-03" db="EMBL/GenBank/DDBJ databases">
        <title>Site-based positive gene gene selection in Geosmithia morbida across the United States reveals a broad range of putative effectors and factors for local host and environmental adapation.</title>
        <authorList>
            <person name="Onufrak A."/>
            <person name="Murdoch R.W."/>
            <person name="Gazis R."/>
            <person name="Huff M."/>
            <person name="Staton M."/>
            <person name="Klingeman W."/>
            <person name="Hadziabdic D."/>
        </authorList>
    </citation>
    <scope>NUCLEOTIDE SEQUENCE</scope>
    <source>
        <strain evidence="10">1262</strain>
    </source>
</reference>
<dbReference type="InterPro" id="IPR044248">
    <property type="entry name" value="DPH3/4-like"/>
</dbReference>
<dbReference type="GO" id="GO:0046872">
    <property type="term" value="F:metal ion binding"/>
    <property type="evidence" value="ECO:0007669"/>
    <property type="project" value="UniProtKB-KW"/>
</dbReference>
<comment type="pathway">
    <text evidence="2">Protein modification; peptidyl-diphthamide biosynthesis.</text>
</comment>
<protein>
    <recommendedName>
        <fullName evidence="7">Diphthamide biosynthesis protein 3</fullName>
    </recommendedName>
</protein>
<dbReference type="InterPro" id="IPR007872">
    <property type="entry name" value="DPH_MB_dom"/>
</dbReference>
<dbReference type="GO" id="GO:0017183">
    <property type="term" value="P:protein histidyl modification to diphthamide"/>
    <property type="evidence" value="ECO:0007669"/>
    <property type="project" value="InterPro"/>
</dbReference>